<sequence>MALQPDPAHVTVIIPAYNRAPSLRRAVQSVLDQTHAAWDLLIVDDGSTDRPDEAIAEFRDPRISIIRHGTNRGVSAARNTGIAAARGRFVAFLDSDDVWLPQKLERQVAAVLAAPDPDGVFCVAWTIVVRPGGVRVVLPEQSPRDGADIGAFLYAEEGFAQASSFLLPAAHARRTPFREELRQYEDHLFLMEAVAGGARYLQVPEALSVWFDDDRPDRLGSRDNLEAGQRFIALAGRHLSPRARAAFEARCLGPLLWRQSPPRALARFVSAYREGGLSTGQLARLLARCVLPGAAVRRLRAVARRRGPTALPTAPPTGGPPQSR</sequence>
<reference evidence="6 7" key="1">
    <citation type="submission" date="2019-09" db="EMBL/GenBank/DDBJ databases">
        <title>Salinarimonas rosea gen. nov., sp. nov., a new member of the a-2 subgroup of the Proteobacteria.</title>
        <authorList>
            <person name="Liu J."/>
        </authorList>
    </citation>
    <scope>NUCLEOTIDE SEQUENCE [LARGE SCALE GENOMIC DNA]</scope>
    <source>
        <strain evidence="6 7">BN140002</strain>
    </source>
</reference>
<protein>
    <submittedName>
        <fullName evidence="6">Glycosyltransferase family 2 protein</fullName>
    </submittedName>
</protein>
<keyword evidence="7" id="KW-1185">Reference proteome</keyword>
<dbReference type="InterPro" id="IPR001173">
    <property type="entry name" value="Glyco_trans_2-like"/>
</dbReference>
<dbReference type="CDD" id="cd00761">
    <property type="entry name" value="Glyco_tranf_GTA_type"/>
    <property type="match status" value="1"/>
</dbReference>
<reference evidence="6 7" key="2">
    <citation type="submission" date="2019-09" db="EMBL/GenBank/DDBJ databases">
        <authorList>
            <person name="Jin C."/>
        </authorList>
    </citation>
    <scope>NUCLEOTIDE SEQUENCE [LARGE SCALE GENOMIC DNA]</scope>
    <source>
        <strain evidence="6 7">BN140002</strain>
    </source>
</reference>
<evidence type="ECO:0000256" key="2">
    <source>
        <dbReference type="ARBA" id="ARBA00022676"/>
    </source>
</evidence>
<gene>
    <name evidence="6" type="ORF">F0L46_22805</name>
</gene>
<evidence type="ECO:0000259" key="5">
    <source>
        <dbReference type="Pfam" id="PF00535"/>
    </source>
</evidence>
<organism evidence="6 7">
    <name type="scientific">Salinarimonas soli</name>
    <dbReference type="NCBI Taxonomy" id="1638099"/>
    <lineage>
        <taxon>Bacteria</taxon>
        <taxon>Pseudomonadati</taxon>
        <taxon>Pseudomonadota</taxon>
        <taxon>Alphaproteobacteria</taxon>
        <taxon>Hyphomicrobiales</taxon>
        <taxon>Salinarimonadaceae</taxon>
        <taxon>Salinarimonas</taxon>
    </lineage>
</organism>
<evidence type="ECO:0000256" key="1">
    <source>
        <dbReference type="ARBA" id="ARBA00006739"/>
    </source>
</evidence>
<comment type="similarity">
    <text evidence="1">Belongs to the glycosyltransferase 2 family.</text>
</comment>
<dbReference type="Gene3D" id="3.90.550.10">
    <property type="entry name" value="Spore Coat Polysaccharide Biosynthesis Protein SpsA, Chain A"/>
    <property type="match status" value="1"/>
</dbReference>
<evidence type="ECO:0000256" key="4">
    <source>
        <dbReference type="SAM" id="MobiDB-lite"/>
    </source>
</evidence>
<dbReference type="InterPro" id="IPR050834">
    <property type="entry name" value="Glycosyltransf_2"/>
</dbReference>
<evidence type="ECO:0000256" key="3">
    <source>
        <dbReference type="ARBA" id="ARBA00022679"/>
    </source>
</evidence>
<feature type="domain" description="Glycosyltransferase 2-like" evidence="5">
    <location>
        <begin position="11"/>
        <end position="113"/>
    </location>
</feature>
<dbReference type="AlphaFoldDB" id="A0A5B2V8L4"/>
<evidence type="ECO:0000313" key="7">
    <source>
        <dbReference type="Proteomes" id="UP000323142"/>
    </source>
</evidence>
<accession>A0A5B2V8L4</accession>
<comment type="caution">
    <text evidence="6">The sequence shown here is derived from an EMBL/GenBank/DDBJ whole genome shotgun (WGS) entry which is preliminary data.</text>
</comment>
<feature type="compositionally biased region" description="Pro residues" evidence="4">
    <location>
        <begin position="313"/>
        <end position="324"/>
    </location>
</feature>
<feature type="region of interest" description="Disordered" evidence="4">
    <location>
        <begin position="304"/>
        <end position="324"/>
    </location>
</feature>
<keyword evidence="2" id="KW-0328">Glycosyltransferase</keyword>
<dbReference type="PANTHER" id="PTHR43685">
    <property type="entry name" value="GLYCOSYLTRANSFERASE"/>
    <property type="match status" value="1"/>
</dbReference>
<dbReference type="PANTHER" id="PTHR43685:SF5">
    <property type="entry name" value="GLYCOSYLTRANSFERASE EPSE-RELATED"/>
    <property type="match status" value="1"/>
</dbReference>
<proteinExistence type="inferred from homology"/>
<dbReference type="SUPFAM" id="SSF53448">
    <property type="entry name" value="Nucleotide-diphospho-sugar transferases"/>
    <property type="match status" value="1"/>
</dbReference>
<evidence type="ECO:0000313" key="6">
    <source>
        <dbReference type="EMBL" id="KAA2234782.1"/>
    </source>
</evidence>
<dbReference type="Pfam" id="PF00535">
    <property type="entry name" value="Glycos_transf_2"/>
    <property type="match status" value="1"/>
</dbReference>
<dbReference type="OrthoDB" id="9794124at2"/>
<dbReference type="EMBL" id="VUOA01000043">
    <property type="protein sequence ID" value="KAA2234782.1"/>
    <property type="molecule type" value="Genomic_DNA"/>
</dbReference>
<dbReference type="GO" id="GO:0016757">
    <property type="term" value="F:glycosyltransferase activity"/>
    <property type="evidence" value="ECO:0007669"/>
    <property type="project" value="UniProtKB-KW"/>
</dbReference>
<dbReference type="Proteomes" id="UP000323142">
    <property type="component" value="Unassembled WGS sequence"/>
</dbReference>
<name>A0A5B2V8L4_9HYPH</name>
<dbReference type="InterPro" id="IPR029044">
    <property type="entry name" value="Nucleotide-diphossugar_trans"/>
</dbReference>
<keyword evidence="3 6" id="KW-0808">Transferase</keyword>
<dbReference type="RefSeq" id="WP_149821917.1">
    <property type="nucleotide sequence ID" value="NZ_VUOA01000043.1"/>
</dbReference>